<evidence type="ECO:0000313" key="2">
    <source>
        <dbReference type="EMBL" id="WXB89626.1"/>
    </source>
</evidence>
<accession>A0ABZ2MWN7</accession>
<gene>
    <name evidence="2" type="ORF">WCV66_05150</name>
</gene>
<keyword evidence="1" id="KW-0732">Signal</keyword>
<feature type="signal peptide" evidence="1">
    <location>
        <begin position="1"/>
        <end position="19"/>
    </location>
</feature>
<dbReference type="Pfam" id="PF11518">
    <property type="entry name" value="DUF3221"/>
    <property type="match status" value="1"/>
</dbReference>
<proteinExistence type="predicted"/>
<dbReference type="PROSITE" id="PS51257">
    <property type="entry name" value="PROKAR_LIPOPROTEIN"/>
    <property type="match status" value="1"/>
</dbReference>
<evidence type="ECO:0000256" key="1">
    <source>
        <dbReference type="SAM" id="SignalP"/>
    </source>
</evidence>
<dbReference type="InterPro" id="IPR021598">
    <property type="entry name" value="DUF3221"/>
</dbReference>
<name>A0ABZ2MWN7_9BACI</name>
<reference evidence="2 3" key="1">
    <citation type="submission" date="2024-02" db="EMBL/GenBank/DDBJ databases">
        <title>Seven novel Bacillus-like species.</title>
        <authorList>
            <person name="Liu G."/>
        </authorList>
    </citation>
    <scope>NUCLEOTIDE SEQUENCE [LARGE SCALE GENOMIC DNA]</scope>
    <source>
        <strain evidence="2 3">FJAT-53654</strain>
    </source>
</reference>
<feature type="chain" id="PRO_5045703028" evidence="1">
    <location>
        <begin position="20"/>
        <end position="174"/>
    </location>
</feature>
<keyword evidence="3" id="KW-1185">Reference proteome</keyword>
<protein>
    <submittedName>
        <fullName evidence="2">DUF3221 domain-containing protein</fullName>
    </submittedName>
</protein>
<dbReference type="Proteomes" id="UP001368328">
    <property type="component" value="Chromosome"/>
</dbReference>
<dbReference type="EMBL" id="CP147403">
    <property type="protein sequence ID" value="WXB89626.1"/>
    <property type="molecule type" value="Genomic_DNA"/>
</dbReference>
<organism evidence="2 3">
    <name type="scientific">Metabacillus rhizosphaerae</name>
    <dbReference type="NCBI Taxonomy" id="3117747"/>
    <lineage>
        <taxon>Bacteria</taxon>
        <taxon>Bacillati</taxon>
        <taxon>Bacillota</taxon>
        <taxon>Bacilli</taxon>
        <taxon>Bacillales</taxon>
        <taxon>Bacillaceae</taxon>
        <taxon>Metabacillus</taxon>
    </lineage>
</organism>
<sequence length="174" mass="19213">MKRKLALIFITLSTIGLFACGNNQPTTTGTNEQPPIEDPATSMQLEGYVVERTANTVLVVNPNPKEATQSNGPAYFSNTPDTLKIGDKVSISYEVMLESYPGQAEAIEVKVLESHKPSGADLTEEQALNKALSKKQLKTPILSVFQYNKETDTWNIQVDSIMGEKEEITIEDKY</sequence>
<dbReference type="RefSeq" id="WP_338788127.1">
    <property type="nucleotide sequence ID" value="NZ_CP147403.1"/>
</dbReference>
<evidence type="ECO:0000313" key="3">
    <source>
        <dbReference type="Proteomes" id="UP001368328"/>
    </source>
</evidence>